<evidence type="ECO:0000313" key="2">
    <source>
        <dbReference type="EMBL" id="MDM7858149.1"/>
    </source>
</evidence>
<gene>
    <name evidence="2" type="ORF">QEZ41_07645</name>
</gene>
<dbReference type="CDD" id="cd03024">
    <property type="entry name" value="DsbA_FrnE"/>
    <property type="match status" value="1"/>
</dbReference>
<keyword evidence="3" id="KW-1185">Reference proteome</keyword>
<dbReference type="EMBL" id="JAUCDY010000007">
    <property type="protein sequence ID" value="MDM7858149.1"/>
    <property type="molecule type" value="Genomic_DNA"/>
</dbReference>
<dbReference type="PANTHER" id="PTHR13887:SF41">
    <property type="entry name" value="THIOREDOXIN SUPERFAMILY PROTEIN"/>
    <property type="match status" value="1"/>
</dbReference>
<dbReference type="Gene3D" id="3.40.30.10">
    <property type="entry name" value="Glutaredoxin"/>
    <property type="match status" value="1"/>
</dbReference>
<name>A0ABT7SRJ3_9GAMM</name>
<organism evidence="2 3">
    <name type="scientific">Thiopseudomonas acetoxidans</name>
    <dbReference type="NCBI Taxonomy" id="3041622"/>
    <lineage>
        <taxon>Bacteria</taxon>
        <taxon>Pseudomonadati</taxon>
        <taxon>Pseudomonadota</taxon>
        <taxon>Gammaproteobacteria</taxon>
        <taxon>Pseudomonadales</taxon>
        <taxon>Pseudomonadaceae</taxon>
        <taxon>Thiopseudomonas</taxon>
    </lineage>
</organism>
<evidence type="ECO:0000259" key="1">
    <source>
        <dbReference type="Pfam" id="PF01323"/>
    </source>
</evidence>
<dbReference type="Pfam" id="PF01323">
    <property type="entry name" value="DSBA"/>
    <property type="match status" value="1"/>
</dbReference>
<sequence>MKKIHIDIVSDIACPWCAIGYARLELAMQQLASEYEFVVEWHAFELNPDHSGPGEPILPALARKYGRSEAEMRANQSQMMTIAKALGLNFEKLQERLTCNTFDAHRLVKWAGEQGQQTGMKQALFEAYFGQAQNVAEQDVLLSCVKSLGLDTEKAKHVLESNQYVDAVNKDKAVYQQMGITSVPAFIINNKHLISGAQEPSTFVQALREVGHLAFKGVEKI</sequence>
<dbReference type="InterPro" id="IPR036249">
    <property type="entry name" value="Thioredoxin-like_sf"/>
</dbReference>
<comment type="caution">
    <text evidence="2">The sequence shown here is derived from an EMBL/GenBank/DDBJ whole genome shotgun (WGS) entry which is preliminary data.</text>
</comment>
<dbReference type="InterPro" id="IPR001853">
    <property type="entry name" value="DSBA-like_thioredoxin_dom"/>
</dbReference>
<feature type="domain" description="DSBA-like thioredoxin" evidence="1">
    <location>
        <begin position="6"/>
        <end position="207"/>
    </location>
</feature>
<protein>
    <submittedName>
        <fullName evidence="2">DsbA family oxidoreductase</fullName>
    </submittedName>
</protein>
<dbReference type="PANTHER" id="PTHR13887">
    <property type="entry name" value="GLUTATHIONE S-TRANSFERASE KAPPA"/>
    <property type="match status" value="1"/>
</dbReference>
<reference evidence="2 3" key="1">
    <citation type="submission" date="2023-06" db="EMBL/GenBank/DDBJ databases">
        <title>Thiopseudomonas sp. CY1220 draft genome sequence.</title>
        <authorList>
            <person name="Zhao G."/>
            <person name="An M."/>
        </authorList>
    </citation>
    <scope>NUCLEOTIDE SEQUENCE [LARGE SCALE GENOMIC DNA]</scope>
    <source>
        <strain evidence="2 3">CY1220</strain>
    </source>
</reference>
<dbReference type="SUPFAM" id="SSF52833">
    <property type="entry name" value="Thioredoxin-like"/>
    <property type="match status" value="1"/>
</dbReference>
<accession>A0ABT7SRJ3</accession>
<dbReference type="Proteomes" id="UP001241056">
    <property type="component" value="Unassembled WGS sequence"/>
</dbReference>
<proteinExistence type="predicted"/>
<dbReference type="RefSeq" id="WP_289410806.1">
    <property type="nucleotide sequence ID" value="NZ_JAUCDY010000007.1"/>
</dbReference>
<evidence type="ECO:0000313" key="3">
    <source>
        <dbReference type="Proteomes" id="UP001241056"/>
    </source>
</evidence>